<comment type="caution">
    <text evidence="1">The sequence shown here is derived from an EMBL/GenBank/DDBJ whole genome shotgun (WGS) entry which is preliminary data.</text>
</comment>
<evidence type="ECO:0000313" key="2">
    <source>
        <dbReference type="Proteomes" id="UP000268093"/>
    </source>
</evidence>
<name>A0A433CW03_9FUNG</name>
<feature type="non-terminal residue" evidence="1">
    <location>
        <position position="183"/>
    </location>
</feature>
<organism evidence="1 2">
    <name type="scientific">Jimgerdemannia flammicorona</name>
    <dbReference type="NCBI Taxonomy" id="994334"/>
    <lineage>
        <taxon>Eukaryota</taxon>
        <taxon>Fungi</taxon>
        <taxon>Fungi incertae sedis</taxon>
        <taxon>Mucoromycota</taxon>
        <taxon>Mucoromycotina</taxon>
        <taxon>Endogonomycetes</taxon>
        <taxon>Endogonales</taxon>
        <taxon>Endogonaceae</taxon>
        <taxon>Jimgerdemannia</taxon>
    </lineage>
</organism>
<sequence length="183" mass="20568">MCCCTPHFRHHANNHRLSKFFARQYVNDDDLLRLRPDRIRPVPGHLLPLCSSECPAGPIGCVKVGLAFSPLCTHPVEPGQAMTDSLLALLQRVLLASLHTHSIRDLVRGQASAGQQCYHNRVQRAAAGVISVAFVQTDKIYEIFVRHIYERIPRLFIIAAQRRASIWYPKPLNRLTTGGASHF</sequence>
<dbReference type="Proteomes" id="UP000268093">
    <property type="component" value="Unassembled WGS sequence"/>
</dbReference>
<keyword evidence="2" id="KW-1185">Reference proteome</keyword>
<reference evidence="1 2" key="1">
    <citation type="journal article" date="2018" name="New Phytol.">
        <title>Phylogenomics of Endogonaceae and evolution of mycorrhizas within Mucoromycota.</title>
        <authorList>
            <person name="Chang Y."/>
            <person name="Desiro A."/>
            <person name="Na H."/>
            <person name="Sandor L."/>
            <person name="Lipzen A."/>
            <person name="Clum A."/>
            <person name="Barry K."/>
            <person name="Grigoriev I.V."/>
            <person name="Martin F.M."/>
            <person name="Stajich J.E."/>
            <person name="Smith M.E."/>
            <person name="Bonito G."/>
            <person name="Spatafora J.W."/>
        </authorList>
    </citation>
    <scope>NUCLEOTIDE SEQUENCE [LARGE SCALE GENOMIC DNA]</scope>
    <source>
        <strain evidence="1 2">GMNB39</strain>
    </source>
</reference>
<accession>A0A433CW03</accession>
<proteinExistence type="predicted"/>
<protein>
    <submittedName>
        <fullName evidence="1">Uncharacterized protein</fullName>
    </submittedName>
</protein>
<dbReference type="EMBL" id="RBNI01012309">
    <property type="protein sequence ID" value="RUP42838.1"/>
    <property type="molecule type" value="Genomic_DNA"/>
</dbReference>
<evidence type="ECO:0000313" key="1">
    <source>
        <dbReference type="EMBL" id="RUP42838.1"/>
    </source>
</evidence>
<gene>
    <name evidence="1" type="ORF">BC936DRAFT_138001</name>
</gene>
<dbReference type="AlphaFoldDB" id="A0A433CW03"/>